<sequence length="870" mass="96287">MTDPKSEQKDILASIRVPLLLTRAGMVCERVVRGFWPLWSVLILTLGLLMLGVHDLVPFWLAAGFLGLAAFVALWSLERGIRAFRWPSEAGALLRLDATMAGSPIQAVLDDQAIGSQDAASSALWRAHQERMRKKLAEARAVEPDLRVSKSDPFALRYFALLVLLTALLFGSVLRVQSVTALGGTGISQATGPTWEGWMEPPSYTGLPTVYLNDIDGPMLAAPYGSKLTMRFYGEPGALGLNETVSGNPLPDDSENPATAFDLTVKQSGQVAVGGDNGRIWDVVMQGDAKPTVARAGDFEATYEGEASLPFTAADDYGVVAGVARIELALGDVDRRYGLRIGPEPQEALEIPLPMPIAGTRAEFTETLIENYSKHPWANLPVTVSLRVEDAARQVSFAEPEVLKLPGRRFFDPLAGAIIEQRQALLWNRDNAKMIAQILRAVSNDPKDVFRDDAQFDILKTILDRVEGYRTASLSDEMVTELAEDMWNLALILEEGDLEDARERLERAQDRLAEAMKNGASEQEIAELMQELREATDDYMRQLARRNQQEREQNPDSQQSQNQEGMEMSQNDLQAMMDRIQELMEEGRMAEAQQALEELRQMMENMQVTEGQGQGQQSPGEQAMDDLAETLREQQDLSDQAFRDLQEQFNPGQQNQGQQGQQGQQQGQGQSGQQNDGRGQDQQGQGQGEGDEEGQEGQGGQQSMEETLAERQRALRNELGRQQRNLPGEGTEAGEAARDALERAERSMEGAEDALRENDLAEAIDQQSDAMEALREGMRNLGEAMAQEQGQQGQPGEQGTAQGTEPGNQRDPLGRDSGSNGEIGTEESLLQGEDVYRRAQELLDEIRRRTGDTERPEIEREYLERLLDRF</sequence>
<keyword evidence="2" id="KW-0812">Transmembrane</keyword>
<feature type="region of interest" description="Disordered" evidence="1">
    <location>
        <begin position="643"/>
        <end position="835"/>
    </location>
</feature>
<dbReference type="RefSeq" id="WP_103910659.1">
    <property type="nucleotide sequence ID" value="NZ_FNUZ01000003.1"/>
</dbReference>
<feature type="compositionally biased region" description="Low complexity" evidence="1">
    <location>
        <begin position="647"/>
        <end position="684"/>
    </location>
</feature>
<dbReference type="Pfam" id="PF13779">
    <property type="entry name" value="DUF4175"/>
    <property type="match status" value="1"/>
</dbReference>
<keyword evidence="4" id="KW-1185">Reference proteome</keyword>
<dbReference type="Proteomes" id="UP000236752">
    <property type="component" value="Unassembled WGS sequence"/>
</dbReference>
<evidence type="ECO:0000256" key="1">
    <source>
        <dbReference type="SAM" id="MobiDB-lite"/>
    </source>
</evidence>
<evidence type="ECO:0000256" key="2">
    <source>
        <dbReference type="SAM" id="Phobius"/>
    </source>
</evidence>
<keyword evidence="2" id="KW-0472">Membrane</keyword>
<name>A0A1H5YZP8_9RHOB</name>
<evidence type="ECO:0000313" key="4">
    <source>
        <dbReference type="Proteomes" id="UP000236752"/>
    </source>
</evidence>
<feature type="region of interest" description="Disordered" evidence="1">
    <location>
        <begin position="546"/>
        <end position="567"/>
    </location>
</feature>
<proteinExistence type="predicted"/>
<accession>A0A1H5YZP8</accession>
<feature type="compositionally biased region" description="Basic and acidic residues" evidence="1">
    <location>
        <begin position="708"/>
        <end position="721"/>
    </location>
</feature>
<feature type="transmembrane region" description="Helical" evidence="2">
    <location>
        <begin position="59"/>
        <end position="77"/>
    </location>
</feature>
<feature type="compositionally biased region" description="Polar residues" evidence="1">
    <location>
        <begin position="555"/>
        <end position="567"/>
    </location>
</feature>
<feature type="compositionally biased region" description="Low complexity" evidence="1">
    <location>
        <begin position="782"/>
        <end position="803"/>
    </location>
</feature>
<dbReference type="AlphaFoldDB" id="A0A1H5YZP8"/>
<keyword evidence="2" id="KW-1133">Transmembrane helix</keyword>
<feature type="compositionally biased region" description="Basic and acidic residues" evidence="1">
    <location>
        <begin position="735"/>
        <end position="759"/>
    </location>
</feature>
<feature type="transmembrane region" description="Helical" evidence="2">
    <location>
        <begin position="155"/>
        <end position="174"/>
    </location>
</feature>
<gene>
    <name evidence="3" type="ORF">SAMN04488045_2343</name>
</gene>
<dbReference type="NCBIfam" id="TIGR02302">
    <property type="entry name" value="aProt_lowcomp"/>
    <property type="match status" value="1"/>
</dbReference>
<evidence type="ECO:0000313" key="3">
    <source>
        <dbReference type="EMBL" id="SEG29498.1"/>
    </source>
</evidence>
<dbReference type="InterPro" id="IPR012683">
    <property type="entry name" value="CHP02302_TM"/>
</dbReference>
<dbReference type="OrthoDB" id="8477685at2"/>
<feature type="transmembrane region" description="Helical" evidence="2">
    <location>
        <begin position="35"/>
        <end position="53"/>
    </location>
</feature>
<protein>
    <submittedName>
        <fullName evidence="3">TIGR02302 family protein</fullName>
    </submittedName>
</protein>
<organism evidence="3 4">
    <name type="scientific">Thalassococcus halodurans</name>
    <dbReference type="NCBI Taxonomy" id="373675"/>
    <lineage>
        <taxon>Bacteria</taxon>
        <taxon>Pseudomonadati</taxon>
        <taxon>Pseudomonadota</taxon>
        <taxon>Alphaproteobacteria</taxon>
        <taxon>Rhodobacterales</taxon>
        <taxon>Roseobacteraceae</taxon>
        <taxon>Thalassococcus</taxon>
    </lineage>
</organism>
<dbReference type="EMBL" id="FNUZ01000003">
    <property type="protein sequence ID" value="SEG29498.1"/>
    <property type="molecule type" value="Genomic_DNA"/>
</dbReference>
<reference evidence="3 4" key="1">
    <citation type="submission" date="2016-10" db="EMBL/GenBank/DDBJ databases">
        <authorList>
            <person name="de Groot N.N."/>
        </authorList>
    </citation>
    <scope>NUCLEOTIDE SEQUENCE [LARGE SCALE GENOMIC DNA]</scope>
    <source>
        <strain evidence="3 4">DSM 26915</strain>
    </source>
</reference>